<dbReference type="InterPro" id="IPR033332">
    <property type="entry name" value="BTG"/>
</dbReference>
<evidence type="ECO:0000259" key="3">
    <source>
        <dbReference type="PROSITE" id="PS01203"/>
    </source>
</evidence>
<dbReference type="Gene3D" id="3.90.640.90">
    <property type="entry name" value="Anti-proliferative protein, N-terminal domain"/>
    <property type="match status" value="1"/>
</dbReference>
<protein>
    <recommendedName>
        <fullName evidence="3">Anti-proliferative protein domain-containing protein</fullName>
    </recommendedName>
</protein>
<dbReference type="PRINTS" id="PR00310">
    <property type="entry name" value="ANTIPRLFBTG1"/>
</dbReference>
<keyword evidence="5" id="KW-1185">Reference proteome</keyword>
<evidence type="ECO:0000313" key="5">
    <source>
        <dbReference type="Proteomes" id="UP001162483"/>
    </source>
</evidence>
<dbReference type="Pfam" id="PF07742">
    <property type="entry name" value="BTG"/>
    <property type="match status" value="1"/>
</dbReference>
<dbReference type="SUPFAM" id="SSF160696">
    <property type="entry name" value="BTG domain-like"/>
    <property type="match status" value="1"/>
</dbReference>
<gene>
    <name evidence="4" type="ORF">SPARVUS_LOCUS15061412</name>
</gene>
<dbReference type="InterPro" id="IPR002087">
    <property type="entry name" value="Anti_prolifrtn"/>
</dbReference>
<name>A0ABN9GYH5_9NEOB</name>
<evidence type="ECO:0000256" key="1">
    <source>
        <dbReference type="ARBA" id="ARBA00007989"/>
    </source>
</evidence>
<comment type="caution">
    <text evidence="4">The sequence shown here is derived from an EMBL/GenBank/DDBJ whole genome shotgun (WGS) entry which is preliminary data.</text>
</comment>
<dbReference type="SMART" id="SM00099">
    <property type="entry name" value="btg1"/>
    <property type="match status" value="1"/>
</dbReference>
<dbReference type="PANTHER" id="PTHR22978">
    <property type="entry name" value="B-CELL TRANSLOCATION GENE"/>
    <property type="match status" value="1"/>
</dbReference>
<feature type="transmembrane region" description="Helical" evidence="2">
    <location>
        <begin position="42"/>
        <end position="59"/>
    </location>
</feature>
<proteinExistence type="inferred from homology"/>
<keyword evidence="2" id="KW-1133">Transmembrane helix</keyword>
<reference evidence="4" key="1">
    <citation type="submission" date="2023-05" db="EMBL/GenBank/DDBJ databases">
        <authorList>
            <person name="Stuckert A."/>
        </authorList>
    </citation>
    <scope>NUCLEOTIDE SEQUENCE</scope>
</reference>
<dbReference type="InterPro" id="IPR036054">
    <property type="entry name" value="BTG-like_sf"/>
</dbReference>
<keyword evidence="2" id="KW-0472">Membrane</keyword>
<dbReference type="EMBL" id="CATNWA010019694">
    <property type="protein sequence ID" value="CAI9614503.1"/>
    <property type="molecule type" value="Genomic_DNA"/>
</dbReference>
<organism evidence="4 5">
    <name type="scientific">Staurois parvus</name>
    <dbReference type="NCBI Taxonomy" id="386267"/>
    <lineage>
        <taxon>Eukaryota</taxon>
        <taxon>Metazoa</taxon>
        <taxon>Chordata</taxon>
        <taxon>Craniata</taxon>
        <taxon>Vertebrata</taxon>
        <taxon>Euteleostomi</taxon>
        <taxon>Amphibia</taxon>
        <taxon>Batrachia</taxon>
        <taxon>Anura</taxon>
        <taxon>Neobatrachia</taxon>
        <taxon>Ranoidea</taxon>
        <taxon>Ranidae</taxon>
        <taxon>Staurois</taxon>
    </lineage>
</organism>
<dbReference type="PROSITE" id="PS01203">
    <property type="entry name" value="BTG_2"/>
    <property type="match status" value="1"/>
</dbReference>
<keyword evidence="2" id="KW-0812">Transmembrane</keyword>
<feature type="non-terminal residue" evidence="4">
    <location>
        <position position="1"/>
    </location>
</feature>
<dbReference type="Proteomes" id="UP001162483">
    <property type="component" value="Unassembled WGS sequence"/>
</dbReference>
<feature type="domain" description="Anti-proliferative protein" evidence="3">
    <location>
        <begin position="146"/>
        <end position="165"/>
    </location>
</feature>
<evidence type="ECO:0000313" key="4">
    <source>
        <dbReference type="EMBL" id="CAI9614503.1"/>
    </source>
</evidence>
<comment type="similarity">
    <text evidence="1">Belongs to the BTG family.</text>
</comment>
<dbReference type="PANTHER" id="PTHR22978:SF6">
    <property type="entry name" value="PROTEIN BTG3"/>
    <property type="match status" value="1"/>
</dbReference>
<evidence type="ECO:0000256" key="2">
    <source>
        <dbReference type="SAM" id="Phobius"/>
    </source>
</evidence>
<sequence>EGRRELAGHGSLLQQRLVIPGQRAAESGFHEGYLGSLQQSHFYFFFTFCLLLSCVWLKMKNEISAAVFFLSKLLKNNRNLSKEDIETFCDELSRILYDKYVNHWYQETPTKGQAYRCIRVNRYQGVDPDLQKACFNSGLIYEDLGLPKEMTLWVDPYEVCCRYGEKNPSFVVASFDSKDDEKMEISQKVNYAMEKVTSDYHSGSSSEDEVYISHKTPPTPVIPRTCDIYQVFNWIGVCVFFFVFFFFFYCLVEGGW</sequence>
<accession>A0ABN9GYH5</accession>
<feature type="transmembrane region" description="Helical" evidence="2">
    <location>
        <begin position="231"/>
        <end position="252"/>
    </location>
</feature>